<accession>A0A067EBN1</accession>
<sequence length="44" mass="5142">LSVHNLFINKNYIHTNQLSILLGINRLPHFTKSNPYHPTIFIIV</sequence>
<dbReference type="EMBL" id="KK785138">
    <property type="protein sequence ID" value="KDO48617.1"/>
    <property type="molecule type" value="Genomic_DNA"/>
</dbReference>
<reference evidence="1 2" key="1">
    <citation type="submission" date="2014-04" db="EMBL/GenBank/DDBJ databases">
        <authorList>
            <consortium name="International Citrus Genome Consortium"/>
            <person name="Gmitter F."/>
            <person name="Chen C."/>
            <person name="Farmerie W."/>
            <person name="Harkins T."/>
            <person name="Desany B."/>
            <person name="Mohiuddin M."/>
            <person name="Kodira C."/>
            <person name="Borodovsky M."/>
            <person name="Lomsadze A."/>
            <person name="Burns P."/>
            <person name="Jenkins J."/>
            <person name="Prochnik S."/>
            <person name="Shu S."/>
            <person name="Chapman J."/>
            <person name="Pitluck S."/>
            <person name="Schmutz J."/>
            <person name="Rokhsar D."/>
        </authorList>
    </citation>
    <scope>NUCLEOTIDE SEQUENCE</scope>
</reference>
<keyword evidence="2" id="KW-1185">Reference proteome</keyword>
<feature type="non-terminal residue" evidence="1">
    <location>
        <position position="1"/>
    </location>
</feature>
<gene>
    <name evidence="1" type="ORF">CISIN_1g0395192mg</name>
</gene>
<protein>
    <submittedName>
        <fullName evidence="1">Uncharacterized protein</fullName>
    </submittedName>
</protein>
<organism evidence="1 2">
    <name type="scientific">Citrus sinensis</name>
    <name type="common">Sweet orange</name>
    <name type="synonym">Citrus aurantium var. sinensis</name>
    <dbReference type="NCBI Taxonomy" id="2711"/>
    <lineage>
        <taxon>Eukaryota</taxon>
        <taxon>Viridiplantae</taxon>
        <taxon>Streptophyta</taxon>
        <taxon>Embryophyta</taxon>
        <taxon>Tracheophyta</taxon>
        <taxon>Spermatophyta</taxon>
        <taxon>Magnoliopsida</taxon>
        <taxon>eudicotyledons</taxon>
        <taxon>Gunneridae</taxon>
        <taxon>Pentapetalae</taxon>
        <taxon>rosids</taxon>
        <taxon>malvids</taxon>
        <taxon>Sapindales</taxon>
        <taxon>Rutaceae</taxon>
        <taxon>Aurantioideae</taxon>
        <taxon>Citrus</taxon>
    </lineage>
</organism>
<proteinExistence type="predicted"/>
<name>A0A067EBN1_CITSI</name>
<evidence type="ECO:0000313" key="2">
    <source>
        <dbReference type="Proteomes" id="UP000027120"/>
    </source>
</evidence>
<evidence type="ECO:0000313" key="1">
    <source>
        <dbReference type="EMBL" id="KDO48617.1"/>
    </source>
</evidence>
<dbReference type="Proteomes" id="UP000027120">
    <property type="component" value="Unassembled WGS sequence"/>
</dbReference>
<dbReference type="AlphaFoldDB" id="A0A067EBN1"/>